<dbReference type="AlphaFoldDB" id="A0A090JZI4"/>
<dbReference type="SUPFAM" id="SSF53474">
    <property type="entry name" value="alpha/beta-Hydrolases"/>
    <property type="match status" value="1"/>
</dbReference>
<dbReference type="Proteomes" id="UP000032427">
    <property type="component" value="Chromosome 2"/>
</dbReference>
<reference evidence="4" key="1">
    <citation type="submission" date="2014-09" db="EMBL/GenBank/DDBJ databases">
        <authorList>
            <person name="Hjerde E."/>
        </authorList>
    </citation>
    <scope>NUCLEOTIDE SEQUENCE [LARGE SCALE GENOMIC DNA]</scope>
    <source>
        <strain evidence="4">06/09/139</strain>
    </source>
</reference>
<organism evidence="3 4">
    <name type="scientific">Aliivibrio wodanis</name>
    <dbReference type="NCBI Taxonomy" id="80852"/>
    <lineage>
        <taxon>Bacteria</taxon>
        <taxon>Pseudomonadati</taxon>
        <taxon>Pseudomonadota</taxon>
        <taxon>Gammaproteobacteria</taxon>
        <taxon>Vibrionales</taxon>
        <taxon>Vibrionaceae</taxon>
        <taxon>Aliivibrio</taxon>
    </lineage>
</organism>
<dbReference type="PATRIC" id="fig|80852.17.peg.2967"/>
<dbReference type="GO" id="GO:0052689">
    <property type="term" value="F:carboxylic ester hydrolase activity"/>
    <property type="evidence" value="ECO:0007669"/>
    <property type="project" value="UniProtKB-ARBA"/>
</dbReference>
<keyword evidence="2" id="KW-0732">Signal</keyword>
<feature type="chain" id="PRO_5001858027" evidence="2">
    <location>
        <begin position="19"/>
        <end position="422"/>
    </location>
</feature>
<dbReference type="HOGENOM" id="CLU_649944_0_0_6"/>
<keyword evidence="1 3" id="KW-0378">Hydrolase</keyword>
<sequence>MKKPLLALLIAASLSACGTSSTITEASNDTPSNTATNIEGHQNFRGAELIVEGQENWYRELRLNSWVEMGVTEAEIAAVLTRIDSDKKLRDESNEDTEGHWTFEFSKEAQHFNLQANHVTGIAAATLYQKASTFWLIASYPNLHQANELVALNKSVDAYVQAATLRGENVEKVKLPLEDKSISPSYIIGLLHLPKIEANKKAPITLWTGGVDKALVEHHGSLIDTVNNGTAVLTFDMPGAGLNNNIILELDKETEAHDAALAYVLNDDRLDNSRIAVLSQSGAGIPLMEFAIDNPELKAIVARCAVVDGVLTKPFLFPKLPLMTSQSFGKRIGADITKLDSFGELTVPLSLKTKGYFDGKARMDTPMLVINTSGDMVASAEDMQKTAALSTQGVVEFYGTDGHCPEGQEAANSITNFINDRI</sequence>
<dbReference type="STRING" id="80852.AWOD_II_0218"/>
<evidence type="ECO:0000256" key="1">
    <source>
        <dbReference type="ARBA" id="ARBA00022801"/>
    </source>
</evidence>
<name>A0A090JZI4_9GAMM</name>
<dbReference type="KEGG" id="awd:AWOD_II_0218"/>
<dbReference type="PROSITE" id="PS51257">
    <property type="entry name" value="PROKAR_LIPOPROTEIN"/>
    <property type="match status" value="1"/>
</dbReference>
<feature type="signal peptide" evidence="2">
    <location>
        <begin position="1"/>
        <end position="18"/>
    </location>
</feature>
<dbReference type="InterPro" id="IPR050261">
    <property type="entry name" value="FrsA_esterase"/>
</dbReference>
<dbReference type="PANTHER" id="PTHR22946">
    <property type="entry name" value="DIENELACTONE HYDROLASE DOMAIN-CONTAINING PROTEIN-RELATED"/>
    <property type="match status" value="1"/>
</dbReference>
<keyword evidence="4" id="KW-1185">Reference proteome</keyword>
<dbReference type="Gene3D" id="3.40.50.1820">
    <property type="entry name" value="alpha/beta hydrolase"/>
    <property type="match status" value="1"/>
</dbReference>
<dbReference type="GeneID" id="28542462"/>
<dbReference type="InterPro" id="IPR010520">
    <property type="entry name" value="FrsA-like"/>
</dbReference>
<evidence type="ECO:0000256" key="2">
    <source>
        <dbReference type="SAM" id="SignalP"/>
    </source>
</evidence>
<evidence type="ECO:0000313" key="3">
    <source>
        <dbReference type="EMBL" id="CED56868.1"/>
    </source>
</evidence>
<evidence type="ECO:0000313" key="4">
    <source>
        <dbReference type="Proteomes" id="UP000032427"/>
    </source>
</evidence>
<dbReference type="Pfam" id="PF06500">
    <property type="entry name" value="FrsA-like"/>
    <property type="match status" value="1"/>
</dbReference>
<dbReference type="OrthoDB" id="9805123at2"/>
<proteinExistence type="predicted"/>
<dbReference type="InterPro" id="IPR029058">
    <property type="entry name" value="AB_hydrolase_fold"/>
</dbReference>
<accession>A0A090JZI4</accession>
<dbReference type="PANTHER" id="PTHR22946:SF9">
    <property type="entry name" value="POLYKETIDE TRANSFERASE AF380"/>
    <property type="match status" value="1"/>
</dbReference>
<gene>
    <name evidence="3" type="ORF">AWOD_II_0218</name>
</gene>
<dbReference type="EMBL" id="LN554847">
    <property type="protein sequence ID" value="CED56868.1"/>
    <property type="molecule type" value="Genomic_DNA"/>
</dbReference>
<protein>
    <submittedName>
        <fullName evidence="3">Putative membrane attached hydrolase</fullName>
    </submittedName>
</protein>